<dbReference type="PANTHER" id="PTHR33336">
    <property type="entry name" value="QUINOL MONOOXYGENASE YGIN-RELATED"/>
    <property type="match status" value="1"/>
</dbReference>
<dbReference type="GO" id="GO:0003824">
    <property type="term" value="F:catalytic activity"/>
    <property type="evidence" value="ECO:0007669"/>
    <property type="project" value="TreeGrafter"/>
</dbReference>
<evidence type="ECO:0000313" key="3">
    <source>
        <dbReference type="Proteomes" id="UP000094256"/>
    </source>
</evidence>
<keyword evidence="3" id="KW-1185">Reference proteome</keyword>
<sequence>MPAQTEIIMSDQYALCVLLNIKPEHEEEFARRVSENVTETRKDEGLITFNYHKVVEAPIWILYEIWESKKHSDTHRLKPNVQEFFAQAERILAREPEIYQLEPSD</sequence>
<reference evidence="2 3" key="1">
    <citation type="submission" date="2016-01" db="EMBL/GenBank/DDBJ databases">
        <title>Complete genome and mega plasmid sequence of Sphingomonas panacis DCY99 elicits systemic resistance in rice to Xanthomonas oryzae.</title>
        <authorList>
            <person name="Kim Y.J."/>
            <person name="Yang D.C."/>
            <person name="Sing P."/>
        </authorList>
    </citation>
    <scope>NUCLEOTIDE SEQUENCE [LARGE SCALE GENOMIC DNA]</scope>
    <source>
        <strain evidence="2 3">DCY99</strain>
        <plasmid evidence="3">Plasmid</plasmid>
    </source>
</reference>
<dbReference type="InterPro" id="IPR007138">
    <property type="entry name" value="ABM_dom"/>
</dbReference>
<keyword evidence="2" id="KW-0614">Plasmid</keyword>
<dbReference type="Gene3D" id="3.30.70.100">
    <property type="match status" value="1"/>
</dbReference>
<dbReference type="Proteomes" id="UP000094256">
    <property type="component" value="Plasmid unnamed"/>
</dbReference>
<gene>
    <name evidence="2" type="ORF">AWL63_23865</name>
</gene>
<dbReference type="PANTHER" id="PTHR33336:SF15">
    <property type="entry name" value="ABM DOMAIN-CONTAINING PROTEIN"/>
    <property type="match status" value="1"/>
</dbReference>
<dbReference type="SUPFAM" id="SSF54909">
    <property type="entry name" value="Dimeric alpha+beta barrel"/>
    <property type="match status" value="1"/>
</dbReference>
<evidence type="ECO:0000259" key="1">
    <source>
        <dbReference type="PROSITE" id="PS51725"/>
    </source>
</evidence>
<organism evidence="2 3">
    <name type="scientific">Sphingomonas panacis</name>
    <dbReference type="NCBI Taxonomy" id="1560345"/>
    <lineage>
        <taxon>Bacteria</taxon>
        <taxon>Pseudomonadati</taxon>
        <taxon>Pseudomonadota</taxon>
        <taxon>Alphaproteobacteria</taxon>
        <taxon>Sphingomonadales</taxon>
        <taxon>Sphingomonadaceae</taxon>
        <taxon>Sphingomonas</taxon>
    </lineage>
</organism>
<dbReference type="InterPro" id="IPR011008">
    <property type="entry name" value="Dimeric_a/b-barrel"/>
</dbReference>
<geneLocation type="plasmid" evidence="3"/>
<protein>
    <recommendedName>
        <fullName evidence="1">ABM domain-containing protein</fullName>
    </recommendedName>
</protein>
<dbReference type="InterPro" id="IPR050744">
    <property type="entry name" value="AI-2_Isomerase_LsrG"/>
</dbReference>
<feature type="domain" description="ABM" evidence="1">
    <location>
        <begin position="13"/>
        <end position="101"/>
    </location>
</feature>
<proteinExistence type="predicted"/>
<dbReference type="EMBL" id="CP014169">
    <property type="protein sequence ID" value="AOH87202.1"/>
    <property type="molecule type" value="Genomic_DNA"/>
</dbReference>
<evidence type="ECO:0000313" key="2">
    <source>
        <dbReference type="EMBL" id="AOH87202.1"/>
    </source>
</evidence>
<dbReference type="KEGG" id="span:AWL63_23865"/>
<dbReference type="PROSITE" id="PS51725">
    <property type="entry name" value="ABM"/>
    <property type="match status" value="1"/>
</dbReference>
<dbReference type="AlphaFoldDB" id="A0A1B3ZIE2"/>
<accession>A0A1B3ZIE2</accession>
<dbReference type="Pfam" id="PF03992">
    <property type="entry name" value="ABM"/>
    <property type="match status" value="1"/>
</dbReference>
<name>A0A1B3ZIE2_9SPHN</name>